<evidence type="ECO:0000256" key="1">
    <source>
        <dbReference type="SAM" id="MobiDB-lite"/>
    </source>
</evidence>
<protein>
    <submittedName>
        <fullName evidence="2">Uncharacterized protein</fullName>
    </submittedName>
</protein>
<evidence type="ECO:0000313" key="3">
    <source>
        <dbReference type="Proteomes" id="UP000541185"/>
    </source>
</evidence>
<reference evidence="2 3" key="1">
    <citation type="submission" date="2020-04" db="EMBL/GenBank/DDBJ databases">
        <title>Ramlibacter sp. G-1-2-2 isolated from soil.</title>
        <authorList>
            <person name="Dahal R.H."/>
        </authorList>
    </citation>
    <scope>NUCLEOTIDE SEQUENCE [LARGE SCALE GENOMIC DNA]</scope>
    <source>
        <strain evidence="2 3">G-1-2-2</strain>
    </source>
</reference>
<keyword evidence="3" id="KW-1185">Reference proteome</keyword>
<name>A0A848HBW7_9BURK</name>
<comment type="caution">
    <text evidence="2">The sequence shown here is derived from an EMBL/GenBank/DDBJ whole genome shotgun (WGS) entry which is preliminary data.</text>
</comment>
<proteinExistence type="predicted"/>
<evidence type="ECO:0000313" key="2">
    <source>
        <dbReference type="EMBL" id="NML47957.1"/>
    </source>
</evidence>
<dbReference type="RefSeq" id="WP_169422205.1">
    <property type="nucleotide sequence ID" value="NZ_JABBFX010000003.1"/>
</dbReference>
<accession>A0A848HBW7</accession>
<sequence>MTIELPVLRLGLGGFSEAQQKAAAEVAAKARSARAEWQLAPFADGDGWWLEGSRTMVVGTGMLRVQPGVPSGRSVQLALADVDRPVGFTLPLAAPGFEPAVTFDLADADRAAAVLDQFAGWMQAMISQFCLASSLAETQPTLGAGSWEVIRGSDLLAVVDLKLGAGVRPGSNAADFEGATWCIRDHGAVVVPPNFPRISVSQLMWQYALRTQRDLLPPHYRKDALYFRRPPRLPQRQLKDAHLLLLRELVASPGMTFEHLQHSTGLAEAPLARCLAALYVVGSITSNAKRALGAISRPPVGDSTPAGSSVFVSELDPTAFTEALRRPVPQDMTAPAPLLPDRTLPAPLN</sequence>
<dbReference type="AlphaFoldDB" id="A0A848HBW7"/>
<dbReference type="EMBL" id="JABBFX010000003">
    <property type="protein sequence ID" value="NML47957.1"/>
    <property type="molecule type" value="Genomic_DNA"/>
</dbReference>
<organism evidence="2 3">
    <name type="scientific">Ramlibacter agri</name>
    <dbReference type="NCBI Taxonomy" id="2728837"/>
    <lineage>
        <taxon>Bacteria</taxon>
        <taxon>Pseudomonadati</taxon>
        <taxon>Pseudomonadota</taxon>
        <taxon>Betaproteobacteria</taxon>
        <taxon>Burkholderiales</taxon>
        <taxon>Comamonadaceae</taxon>
        <taxon>Ramlibacter</taxon>
    </lineage>
</organism>
<dbReference type="Proteomes" id="UP000541185">
    <property type="component" value="Unassembled WGS sequence"/>
</dbReference>
<feature type="region of interest" description="Disordered" evidence="1">
    <location>
        <begin position="326"/>
        <end position="349"/>
    </location>
</feature>
<gene>
    <name evidence="2" type="ORF">HHL11_29680</name>
</gene>